<feature type="transmembrane region" description="Helical" evidence="1">
    <location>
        <begin position="21"/>
        <end position="45"/>
    </location>
</feature>
<evidence type="ECO:0000256" key="1">
    <source>
        <dbReference type="SAM" id="Phobius"/>
    </source>
</evidence>
<keyword evidence="2" id="KW-1185">Reference proteome</keyword>
<accession>A0A9C6T8Q0</accession>
<dbReference type="GeneID" id="117568016"/>
<gene>
    <name evidence="3" type="primary">LOC117568016</name>
</gene>
<organism evidence="2 3">
    <name type="scientific">Drosophila albomicans</name>
    <name type="common">Fruit fly</name>
    <dbReference type="NCBI Taxonomy" id="7291"/>
    <lineage>
        <taxon>Eukaryota</taxon>
        <taxon>Metazoa</taxon>
        <taxon>Ecdysozoa</taxon>
        <taxon>Arthropoda</taxon>
        <taxon>Hexapoda</taxon>
        <taxon>Insecta</taxon>
        <taxon>Pterygota</taxon>
        <taxon>Neoptera</taxon>
        <taxon>Endopterygota</taxon>
        <taxon>Diptera</taxon>
        <taxon>Brachycera</taxon>
        <taxon>Muscomorpha</taxon>
        <taxon>Ephydroidea</taxon>
        <taxon>Drosophilidae</taxon>
        <taxon>Drosophila</taxon>
    </lineage>
</organism>
<dbReference type="AlphaFoldDB" id="A0A9C6T8Q0"/>
<keyword evidence="1" id="KW-1133">Transmembrane helix</keyword>
<reference evidence="3" key="1">
    <citation type="submission" date="2025-08" db="UniProtKB">
        <authorList>
            <consortium name="RefSeq"/>
        </authorList>
    </citation>
    <scope>IDENTIFICATION</scope>
    <source>
        <strain evidence="3">15112-1751.03</strain>
        <tissue evidence="3">Whole Adult</tissue>
    </source>
</reference>
<keyword evidence="1" id="KW-0812">Transmembrane</keyword>
<name>A0A9C6T8Q0_DROAB</name>
<protein>
    <submittedName>
        <fullName evidence="3">Uncharacterized protein LOC117568016</fullName>
    </submittedName>
</protein>
<evidence type="ECO:0000313" key="3">
    <source>
        <dbReference type="RefSeq" id="XP_051861578.1"/>
    </source>
</evidence>
<feature type="transmembrane region" description="Helical" evidence="1">
    <location>
        <begin position="61"/>
        <end position="83"/>
    </location>
</feature>
<keyword evidence="1" id="KW-0472">Membrane</keyword>
<proteinExistence type="predicted"/>
<dbReference type="OrthoDB" id="7474909at2759"/>
<feature type="transmembrane region" description="Helical" evidence="1">
    <location>
        <begin position="132"/>
        <end position="154"/>
    </location>
</feature>
<sequence>MNRIEQIFPAKRCCYCLNLRTGCVFIALYGILCSGLNIDFIISIINDSPVAETKYVFTGELTGACQLAAEFLLLFSSIILLISTMVKFSFFVIVYLIIIVTQILYVLVYSIISCAMKINILANYSKNVCIAYWLWIIFYCLTSLYFIYIAISYYKSKQTADINNDEPAPRN</sequence>
<feature type="transmembrane region" description="Helical" evidence="1">
    <location>
        <begin position="90"/>
        <end position="112"/>
    </location>
</feature>
<dbReference type="RefSeq" id="XP_051861578.1">
    <property type="nucleotide sequence ID" value="XM_052005618.1"/>
</dbReference>
<evidence type="ECO:0000313" key="2">
    <source>
        <dbReference type="Proteomes" id="UP000515160"/>
    </source>
</evidence>
<dbReference type="Proteomes" id="UP000515160">
    <property type="component" value="Chromosome 3"/>
</dbReference>